<feature type="transmembrane region" description="Helical" evidence="1">
    <location>
        <begin position="177"/>
        <end position="203"/>
    </location>
</feature>
<dbReference type="EMBL" id="MDKC01000009">
    <property type="protein sequence ID" value="ODG92265.1"/>
    <property type="molecule type" value="Genomic_DNA"/>
</dbReference>
<dbReference type="InterPro" id="IPR010380">
    <property type="entry name" value="DUF975"/>
</dbReference>
<protein>
    <recommendedName>
        <fullName evidence="4">Integral membrane protein</fullName>
    </recommendedName>
</protein>
<organism evidence="2 3">
    <name type="scientific">Gottfriedia luciferensis</name>
    <dbReference type="NCBI Taxonomy" id="178774"/>
    <lineage>
        <taxon>Bacteria</taxon>
        <taxon>Bacillati</taxon>
        <taxon>Bacillota</taxon>
        <taxon>Bacilli</taxon>
        <taxon>Bacillales</taxon>
        <taxon>Bacillaceae</taxon>
        <taxon>Gottfriedia</taxon>
    </lineage>
</organism>
<proteinExistence type="predicted"/>
<keyword evidence="1" id="KW-0472">Membrane</keyword>
<gene>
    <name evidence="2" type="ORF">BED47_20005</name>
</gene>
<evidence type="ECO:0000313" key="3">
    <source>
        <dbReference type="Proteomes" id="UP000094580"/>
    </source>
</evidence>
<keyword evidence="3" id="KW-1185">Reference proteome</keyword>
<dbReference type="Pfam" id="PF06161">
    <property type="entry name" value="DUF975"/>
    <property type="match status" value="1"/>
</dbReference>
<evidence type="ECO:0000313" key="2">
    <source>
        <dbReference type="EMBL" id="ODG92265.1"/>
    </source>
</evidence>
<evidence type="ECO:0000256" key="1">
    <source>
        <dbReference type="SAM" id="Phobius"/>
    </source>
</evidence>
<accession>A0ABX2ZRD6</accession>
<keyword evidence="1" id="KW-0812">Transmembrane</keyword>
<comment type="caution">
    <text evidence="2">The sequence shown here is derived from an EMBL/GenBank/DDBJ whole genome shotgun (WGS) entry which is preliminary data.</text>
</comment>
<reference evidence="2 3" key="1">
    <citation type="submission" date="2016-07" db="EMBL/GenBank/DDBJ databases">
        <authorList>
            <person name="Townsley L."/>
            <person name="Shank E.A."/>
        </authorList>
    </citation>
    <scope>NUCLEOTIDE SEQUENCE [LARGE SCALE GENOMIC DNA]</scope>
    <source>
        <strain evidence="2 3">CH01</strain>
    </source>
</reference>
<feature type="transmembrane region" description="Helical" evidence="1">
    <location>
        <begin position="21"/>
        <end position="41"/>
    </location>
</feature>
<dbReference type="PANTHER" id="PTHR40076:SF1">
    <property type="entry name" value="MEMBRANE PROTEIN"/>
    <property type="match status" value="1"/>
</dbReference>
<evidence type="ECO:0008006" key="4">
    <source>
        <dbReference type="Google" id="ProtNLM"/>
    </source>
</evidence>
<feature type="transmembrane region" description="Helical" evidence="1">
    <location>
        <begin position="112"/>
        <end position="139"/>
    </location>
</feature>
<dbReference type="Proteomes" id="UP000094580">
    <property type="component" value="Unassembled WGS sequence"/>
</dbReference>
<dbReference type="RefSeq" id="WP_069033358.1">
    <property type="nucleotide sequence ID" value="NZ_MDKC01000009.1"/>
</dbReference>
<sequence>MRISSIKKTAKSHLSGNWGKAILTLVIFGILEGLIYMLLNAPVDKHYTGTLFPSSKQQELIPGGVLTVIEVISAIINTLLGYGLLVYFLKLIRDEEKSISDLFYYFKSGHQFIRGIIVGFLVTLFTVLWTLLLIIPGIIKSIAYSQVGYILKDYPEMNALDAITLSRRMMDGYKWKYFLLVLSFIGWGLLVIITFGLALFYVAPYFYTTQAQFYAEVKEAYEEKKETI</sequence>
<feature type="transmembrane region" description="Helical" evidence="1">
    <location>
        <begin position="61"/>
        <end position="91"/>
    </location>
</feature>
<keyword evidence="1" id="KW-1133">Transmembrane helix</keyword>
<dbReference type="PANTHER" id="PTHR40076">
    <property type="entry name" value="MEMBRANE PROTEIN-RELATED"/>
    <property type="match status" value="1"/>
</dbReference>
<name>A0ABX2ZRD6_9BACI</name>